<evidence type="ECO:0000313" key="1">
    <source>
        <dbReference type="EMBL" id="MDQ0290849.1"/>
    </source>
</evidence>
<protein>
    <submittedName>
        <fullName evidence="1">Uncharacterized protein</fullName>
    </submittedName>
</protein>
<sequence length="144" mass="16008">MYGWQRAMDGGPAEIVDQQLMRGHVAMGAIPKSGSLRDGVNTTPPHFFCKYSTCFFLLSLYGMLNRIYTRSCDDGDGKATRFGKGTGEAVWSGARIDCPYDAQVRARTMRMRERQAASVLLPVAVFSWFEKQDPVCEAVRGKSV</sequence>
<reference evidence="1" key="1">
    <citation type="submission" date="2023-07" db="EMBL/GenBank/DDBJ databases">
        <title>Genomic Encyclopedia of Type Strains, Phase IV (KMG-IV): sequencing the most valuable type-strain genomes for metagenomic binning, comparative biology and taxonomic classification.</title>
        <authorList>
            <person name="Goeker M."/>
        </authorList>
    </citation>
    <scope>NUCLEOTIDE SEQUENCE</scope>
    <source>
        <strain evidence="1">DSM 24202</strain>
    </source>
</reference>
<name>A0AAE3VI35_9BACT</name>
<keyword evidence="2" id="KW-1185">Reference proteome</keyword>
<evidence type="ECO:0000313" key="2">
    <source>
        <dbReference type="Proteomes" id="UP001238163"/>
    </source>
</evidence>
<accession>A0AAE3VI35</accession>
<gene>
    <name evidence="1" type="ORF">J3R75_002956</name>
</gene>
<dbReference type="AlphaFoldDB" id="A0AAE3VI35"/>
<dbReference type="Proteomes" id="UP001238163">
    <property type="component" value="Unassembled WGS sequence"/>
</dbReference>
<proteinExistence type="predicted"/>
<dbReference type="EMBL" id="JAUSVL010000001">
    <property type="protein sequence ID" value="MDQ0290849.1"/>
    <property type="molecule type" value="Genomic_DNA"/>
</dbReference>
<comment type="caution">
    <text evidence="1">The sequence shown here is derived from an EMBL/GenBank/DDBJ whole genome shotgun (WGS) entry which is preliminary data.</text>
</comment>
<organism evidence="1 2">
    <name type="scientific">Oligosphaera ethanolica</name>
    <dbReference type="NCBI Taxonomy" id="760260"/>
    <lineage>
        <taxon>Bacteria</taxon>
        <taxon>Pseudomonadati</taxon>
        <taxon>Lentisphaerota</taxon>
        <taxon>Oligosphaeria</taxon>
        <taxon>Oligosphaerales</taxon>
        <taxon>Oligosphaeraceae</taxon>
        <taxon>Oligosphaera</taxon>
    </lineage>
</organism>